<accession>A0A177C0Q8</accession>
<gene>
    <name evidence="2" type="ORF">CC84DRAFT_1263887</name>
</gene>
<dbReference type="OrthoDB" id="3790857at2759"/>
<feature type="region of interest" description="Disordered" evidence="1">
    <location>
        <begin position="600"/>
        <end position="701"/>
    </location>
</feature>
<dbReference type="AlphaFoldDB" id="A0A177C0Q8"/>
<reference evidence="2 3" key="1">
    <citation type="submission" date="2016-05" db="EMBL/GenBank/DDBJ databases">
        <title>Comparative analysis of secretome profiles of manganese(II)-oxidizing ascomycete fungi.</title>
        <authorList>
            <consortium name="DOE Joint Genome Institute"/>
            <person name="Zeiner C.A."/>
            <person name="Purvine S.O."/>
            <person name="Zink E.M."/>
            <person name="Wu S."/>
            <person name="Pasa-Tolic L."/>
            <person name="Chaput D.L."/>
            <person name="Haridas S."/>
            <person name="Grigoriev I.V."/>
            <person name="Santelli C.M."/>
            <person name="Hansel C.M."/>
        </authorList>
    </citation>
    <scope>NUCLEOTIDE SEQUENCE [LARGE SCALE GENOMIC DNA]</scope>
    <source>
        <strain evidence="2 3">AP3s5-JAC2a</strain>
    </source>
</reference>
<dbReference type="EMBL" id="KV441560">
    <property type="protein sequence ID" value="OAG00200.1"/>
    <property type="molecule type" value="Genomic_DNA"/>
</dbReference>
<feature type="compositionally biased region" description="Polar residues" evidence="1">
    <location>
        <begin position="600"/>
        <end position="618"/>
    </location>
</feature>
<feature type="compositionally biased region" description="Polar residues" evidence="1">
    <location>
        <begin position="682"/>
        <end position="701"/>
    </location>
</feature>
<evidence type="ECO:0000313" key="3">
    <source>
        <dbReference type="Proteomes" id="UP000077069"/>
    </source>
</evidence>
<evidence type="ECO:0000313" key="2">
    <source>
        <dbReference type="EMBL" id="OAG00200.1"/>
    </source>
</evidence>
<feature type="region of interest" description="Disordered" evidence="1">
    <location>
        <begin position="93"/>
        <end position="129"/>
    </location>
</feature>
<feature type="region of interest" description="Disordered" evidence="1">
    <location>
        <begin position="729"/>
        <end position="770"/>
    </location>
</feature>
<keyword evidence="3" id="KW-1185">Reference proteome</keyword>
<protein>
    <submittedName>
        <fullName evidence="2">Uncharacterized protein</fullName>
    </submittedName>
</protein>
<dbReference type="InParanoid" id="A0A177C0Q8"/>
<sequence length="891" mass="98620">MVDISEPDTRDAVVISETTSTFCGFVAMEATSNSTICAQAPLTTSTSTQTEGAVATAGPASLTRDEIYAGDDYIGSVADFETDDYINTAGNETTETSQELAAIPQESTATSQEPIATTADSARASQNPVDQQIPESTLVSTSFASASLTASSPSSNAMSDTQVKQILESIPFREYYQDWNLNQLRNSIKSYEHSIEKAKKASDGMFDSVTELDWKIRTKKAYISLVMREQENKKQVGKIRHKIARPFAVIRAKNATDPCICDDLQPPPAVSDPNAELREAVKGWRDTVDGRAEDYRDTTDGTHWWKHMESEDSDGIDNNEYHDYFPNVPRKVVYHSTAVQTKMITSPLMYEKVFGKEPNKVESRKILRTIGSVDYVDQSEVWYGKPFLASNGPYFDTQTKTQDSGFQIMDFEIREANILKTKAKASITASKLNKLSIERDNGIRVFAEPSKARVVHSQQFKALRANIDRAGSVERYGSFTPMIHNVVYDEIKSTAVASAIRAQVTSHIRTPSKNLPQPATINMIAMEQKKIPSYCSSPSAGLYEDVQRDRPKLFENGWPIDQFPLKEIDGTYSHDVFTDFGLPNSGHPRRAIPQIVRTTTHPDAATQYNSATISTQQTPDDRTTLRASTSSISMKGPHSPTKEEGHGRTRKRSICQASDEGHKSHSPSKSSYKRPKFEKRTTPSSSHFSTPYGTLSSSNAGKASMSISSRLDTATPKSDHLLALVAQISSKRKRDASPTQEPSDKIEQSNSKRPRLQPASTPIRRLPPTESTLKVINPKSNLKAVAFANQKNARPDVPQVTRMEPYVNANATLSKVQPQKPTQKQVQQPISAVLRPNPAPAFSRSAWANHVPTVNRENKENPNRWRINLGAAGLSRRHDPYGASGRPGRRS</sequence>
<dbReference type="RefSeq" id="XP_018030565.1">
    <property type="nucleotide sequence ID" value="XM_018185266.1"/>
</dbReference>
<name>A0A177C0Q8_9PLEO</name>
<proteinExistence type="predicted"/>
<dbReference type="GeneID" id="28768752"/>
<evidence type="ECO:0000256" key="1">
    <source>
        <dbReference type="SAM" id="MobiDB-lite"/>
    </source>
</evidence>
<feature type="region of interest" description="Disordered" evidence="1">
    <location>
        <begin position="869"/>
        <end position="891"/>
    </location>
</feature>
<organism evidence="2 3">
    <name type="scientific">Paraphaeosphaeria sporulosa</name>
    <dbReference type="NCBI Taxonomy" id="1460663"/>
    <lineage>
        <taxon>Eukaryota</taxon>
        <taxon>Fungi</taxon>
        <taxon>Dikarya</taxon>
        <taxon>Ascomycota</taxon>
        <taxon>Pezizomycotina</taxon>
        <taxon>Dothideomycetes</taxon>
        <taxon>Pleosporomycetidae</taxon>
        <taxon>Pleosporales</taxon>
        <taxon>Massarineae</taxon>
        <taxon>Didymosphaeriaceae</taxon>
        <taxon>Paraphaeosphaeria</taxon>
    </lineage>
</organism>
<dbReference type="Proteomes" id="UP000077069">
    <property type="component" value="Unassembled WGS sequence"/>
</dbReference>